<comment type="caution">
    <text evidence="2">The sequence shown here is derived from an EMBL/GenBank/DDBJ whole genome shotgun (WGS) entry which is preliminary data.</text>
</comment>
<keyword evidence="1" id="KW-1133">Transmembrane helix</keyword>
<evidence type="ECO:0000256" key="1">
    <source>
        <dbReference type="SAM" id="Phobius"/>
    </source>
</evidence>
<evidence type="ECO:0000313" key="2">
    <source>
        <dbReference type="EMBL" id="KAB1154124.1"/>
    </source>
</evidence>
<dbReference type="EMBL" id="WAEM01000010">
    <property type="protein sequence ID" value="KAB1154124.1"/>
    <property type="molecule type" value="Genomic_DNA"/>
</dbReference>
<keyword evidence="1" id="KW-0812">Transmembrane</keyword>
<feature type="transmembrane region" description="Helical" evidence="1">
    <location>
        <begin position="26"/>
        <end position="44"/>
    </location>
</feature>
<evidence type="ECO:0000313" key="3">
    <source>
        <dbReference type="Proteomes" id="UP000490922"/>
    </source>
</evidence>
<reference evidence="2 3" key="1">
    <citation type="submission" date="2019-09" db="EMBL/GenBank/DDBJ databases">
        <title>Flavobacterium sp. nov., isolated from glacier ice.</title>
        <authorList>
            <person name="Liu Q."/>
        </authorList>
    </citation>
    <scope>NUCLEOTIDE SEQUENCE [LARGE SCALE GENOMIC DNA]</scope>
    <source>
        <strain evidence="2 3">NBRC 112527</strain>
    </source>
</reference>
<gene>
    <name evidence="2" type="ORF">F6464_13560</name>
</gene>
<accession>A0A7J5A983</accession>
<organism evidence="2 3">
    <name type="scientific">Flavobacterium luteum</name>
    <dbReference type="NCBI Taxonomy" id="2026654"/>
    <lineage>
        <taxon>Bacteria</taxon>
        <taxon>Pseudomonadati</taxon>
        <taxon>Bacteroidota</taxon>
        <taxon>Flavobacteriia</taxon>
        <taxon>Flavobacteriales</taxon>
        <taxon>Flavobacteriaceae</taxon>
        <taxon>Flavobacterium</taxon>
    </lineage>
</organism>
<dbReference type="RefSeq" id="WP_151108493.1">
    <property type="nucleotide sequence ID" value="NZ_WAEM01000010.1"/>
</dbReference>
<dbReference type="Proteomes" id="UP000490922">
    <property type="component" value="Unassembled WGS sequence"/>
</dbReference>
<name>A0A7J5A983_9FLAO</name>
<keyword evidence="1" id="KW-0472">Membrane</keyword>
<keyword evidence="3" id="KW-1185">Reference proteome</keyword>
<sequence>MVNLFFIVSNFAQTTYYSNVSESWNVAVWSIIAIVSVVIVTITSNNINTGAFHRFVDYKTHYKETNNR</sequence>
<dbReference type="AlphaFoldDB" id="A0A7J5A983"/>
<proteinExistence type="predicted"/>
<protein>
    <submittedName>
        <fullName evidence="2">Uncharacterized protein</fullName>
    </submittedName>
</protein>